<dbReference type="PROSITE" id="PS00764">
    <property type="entry name" value="ENDONUCLEASE_III_1"/>
    <property type="match status" value="1"/>
</dbReference>
<evidence type="ECO:0000256" key="9">
    <source>
        <dbReference type="ARBA" id="ARBA00023204"/>
    </source>
</evidence>
<organism evidence="14 15">
    <name type="scientific">Candidatus Enterocloster faecavium</name>
    <dbReference type="NCBI Taxonomy" id="2838560"/>
    <lineage>
        <taxon>Bacteria</taxon>
        <taxon>Bacillati</taxon>
        <taxon>Bacillota</taxon>
        <taxon>Clostridia</taxon>
        <taxon>Lachnospirales</taxon>
        <taxon>Lachnospiraceae</taxon>
        <taxon>Enterocloster</taxon>
    </lineage>
</organism>
<reference evidence="14" key="2">
    <citation type="submission" date="2021-04" db="EMBL/GenBank/DDBJ databases">
        <authorList>
            <person name="Gilroy R."/>
        </authorList>
    </citation>
    <scope>NUCLEOTIDE SEQUENCE</scope>
    <source>
        <strain evidence="14">CHK188-4685</strain>
    </source>
</reference>
<comment type="catalytic activity">
    <reaction evidence="12">
        <text>2'-deoxyribonucleotide-(2'-deoxyribose 5'-phosphate)-2'-deoxyribonucleotide-DNA = a 3'-end 2'-deoxyribonucleotide-(2,3-dehydro-2,3-deoxyribose 5'-phosphate)-DNA + a 5'-end 5'-phospho-2'-deoxyribonucleoside-DNA + H(+)</text>
        <dbReference type="Rhea" id="RHEA:66592"/>
        <dbReference type="Rhea" id="RHEA-COMP:13180"/>
        <dbReference type="Rhea" id="RHEA-COMP:16897"/>
        <dbReference type="Rhea" id="RHEA-COMP:17067"/>
        <dbReference type="ChEBI" id="CHEBI:15378"/>
        <dbReference type="ChEBI" id="CHEBI:136412"/>
        <dbReference type="ChEBI" id="CHEBI:157695"/>
        <dbReference type="ChEBI" id="CHEBI:167181"/>
        <dbReference type="EC" id="4.2.99.18"/>
    </reaction>
</comment>
<evidence type="ECO:0000256" key="4">
    <source>
        <dbReference type="ARBA" id="ARBA00022763"/>
    </source>
</evidence>
<dbReference type="SMART" id="SM00478">
    <property type="entry name" value="ENDO3c"/>
    <property type="match status" value="1"/>
</dbReference>
<dbReference type="GO" id="GO:0006285">
    <property type="term" value="P:base-excision repair, AP site formation"/>
    <property type="evidence" value="ECO:0007669"/>
    <property type="project" value="TreeGrafter"/>
</dbReference>
<keyword evidence="2 12" id="KW-0004">4Fe-4S</keyword>
<evidence type="ECO:0000256" key="3">
    <source>
        <dbReference type="ARBA" id="ARBA00022723"/>
    </source>
</evidence>
<keyword evidence="4 12" id="KW-0227">DNA damage</keyword>
<keyword evidence="8 12" id="KW-0238">DNA-binding</keyword>
<evidence type="ECO:0000256" key="12">
    <source>
        <dbReference type="HAMAP-Rule" id="MF_00942"/>
    </source>
</evidence>
<feature type="binding site" evidence="12">
    <location>
        <position position="203"/>
    </location>
    <ligand>
        <name>[4Fe-4S] cluster</name>
        <dbReference type="ChEBI" id="CHEBI:49883"/>
    </ligand>
</feature>
<keyword evidence="9 12" id="KW-0234">DNA repair</keyword>
<dbReference type="EC" id="4.2.99.18" evidence="12"/>
<dbReference type="SMART" id="SM00525">
    <property type="entry name" value="FES"/>
    <property type="match status" value="1"/>
</dbReference>
<evidence type="ECO:0000256" key="7">
    <source>
        <dbReference type="ARBA" id="ARBA00023014"/>
    </source>
</evidence>
<feature type="binding site" evidence="12">
    <location>
        <position position="212"/>
    </location>
    <ligand>
        <name>[4Fe-4S] cluster</name>
        <dbReference type="ChEBI" id="CHEBI:49883"/>
    </ligand>
</feature>
<evidence type="ECO:0000256" key="2">
    <source>
        <dbReference type="ARBA" id="ARBA00022485"/>
    </source>
</evidence>
<dbReference type="InterPro" id="IPR005759">
    <property type="entry name" value="Nth"/>
</dbReference>
<dbReference type="FunFam" id="1.10.1670.10:FF:000001">
    <property type="entry name" value="Endonuclease III"/>
    <property type="match status" value="1"/>
</dbReference>
<dbReference type="InterPro" id="IPR011257">
    <property type="entry name" value="DNA_glycosylase"/>
</dbReference>
<dbReference type="SUPFAM" id="SSF48150">
    <property type="entry name" value="DNA-glycosylase"/>
    <property type="match status" value="1"/>
</dbReference>
<evidence type="ECO:0000256" key="6">
    <source>
        <dbReference type="ARBA" id="ARBA00023004"/>
    </source>
</evidence>
<evidence type="ECO:0000256" key="8">
    <source>
        <dbReference type="ARBA" id="ARBA00023125"/>
    </source>
</evidence>
<evidence type="ECO:0000313" key="15">
    <source>
        <dbReference type="Proteomes" id="UP000886804"/>
    </source>
</evidence>
<dbReference type="Gene3D" id="1.10.340.30">
    <property type="entry name" value="Hypothetical protein, domain 2"/>
    <property type="match status" value="1"/>
</dbReference>
<evidence type="ECO:0000256" key="5">
    <source>
        <dbReference type="ARBA" id="ARBA00022801"/>
    </source>
</evidence>
<dbReference type="AlphaFoldDB" id="A0A9D2L6J0"/>
<reference evidence="14" key="1">
    <citation type="journal article" date="2021" name="PeerJ">
        <title>Extensive microbial diversity within the chicken gut microbiome revealed by metagenomics and culture.</title>
        <authorList>
            <person name="Gilroy R."/>
            <person name="Ravi A."/>
            <person name="Getino M."/>
            <person name="Pursley I."/>
            <person name="Horton D.L."/>
            <person name="Alikhan N.F."/>
            <person name="Baker D."/>
            <person name="Gharbi K."/>
            <person name="Hall N."/>
            <person name="Watson M."/>
            <person name="Adriaenssens E.M."/>
            <person name="Foster-Nyarko E."/>
            <person name="Jarju S."/>
            <person name="Secka A."/>
            <person name="Antonio M."/>
            <person name="Oren A."/>
            <person name="Chaudhuri R.R."/>
            <person name="La Ragione R."/>
            <person name="Hildebrand F."/>
            <person name="Pallen M.J."/>
        </authorList>
    </citation>
    <scope>NUCLEOTIDE SEQUENCE</scope>
    <source>
        <strain evidence="14">CHK188-4685</strain>
    </source>
</reference>
<evidence type="ECO:0000256" key="11">
    <source>
        <dbReference type="ARBA" id="ARBA00023295"/>
    </source>
</evidence>
<protein>
    <recommendedName>
        <fullName evidence="12">Endonuclease III</fullName>
        <ecNumber evidence="12">4.2.99.18</ecNumber>
    </recommendedName>
    <alternativeName>
        <fullName evidence="12">DNA-(apurinic or apyrimidinic site) lyase</fullName>
    </alternativeName>
</protein>
<comment type="caution">
    <text evidence="14">The sequence shown here is derived from an EMBL/GenBank/DDBJ whole genome shotgun (WGS) entry which is preliminary data.</text>
</comment>
<evidence type="ECO:0000256" key="1">
    <source>
        <dbReference type="ARBA" id="ARBA00008343"/>
    </source>
</evidence>
<dbReference type="GO" id="GO:0046872">
    <property type="term" value="F:metal ion binding"/>
    <property type="evidence" value="ECO:0007669"/>
    <property type="project" value="UniProtKB-KW"/>
</dbReference>
<dbReference type="FunFam" id="1.10.340.30:FF:000001">
    <property type="entry name" value="Endonuclease III"/>
    <property type="match status" value="1"/>
</dbReference>
<dbReference type="InterPro" id="IPR003265">
    <property type="entry name" value="HhH-GPD_domain"/>
</dbReference>
<feature type="binding site" evidence="12">
    <location>
        <position position="206"/>
    </location>
    <ligand>
        <name>[4Fe-4S] cluster</name>
        <dbReference type="ChEBI" id="CHEBI:49883"/>
    </ligand>
</feature>
<dbReference type="GO" id="GO:0019104">
    <property type="term" value="F:DNA N-glycosylase activity"/>
    <property type="evidence" value="ECO:0007669"/>
    <property type="project" value="UniProtKB-UniRule"/>
</dbReference>
<keyword evidence="5 12" id="KW-0378">Hydrolase</keyword>
<accession>A0A9D2L6J0</accession>
<keyword evidence="3 12" id="KW-0479">Metal-binding</keyword>
<keyword evidence="14" id="KW-0255">Endonuclease</keyword>
<dbReference type="Pfam" id="PF00730">
    <property type="entry name" value="HhH-GPD"/>
    <property type="match status" value="1"/>
</dbReference>
<dbReference type="PANTHER" id="PTHR10359:SF18">
    <property type="entry name" value="ENDONUCLEASE III"/>
    <property type="match status" value="1"/>
</dbReference>
<sequence length="225" mass="25651">MRTKESKSSRALRVQKILDALDQEYGTDYRCYLNYETPWQLLIAVILSAQCTDARVNLVTADLFKKYNTLEKFAAADLKELEQDIHSTGFYHTKAKNIISCCKTLLEEYGGQVPSDLRDLTSLAGVGRKTANVIRGNIYHIPSIVVDTHVKRISRKLGLASSEEPEKIEYELMEVLPRDHWILWNIHIITLGRTICTARKPKCEECFLRQFCPSCSSKNHSPQSA</sequence>
<feature type="domain" description="HhH-GPD" evidence="13">
    <location>
        <begin position="47"/>
        <end position="194"/>
    </location>
</feature>
<keyword evidence="7 12" id="KW-0411">Iron-sulfur</keyword>
<proteinExistence type="inferred from homology"/>
<keyword evidence="10 12" id="KW-0456">Lyase</keyword>
<keyword evidence="14" id="KW-0540">Nuclease</keyword>
<dbReference type="EMBL" id="DWYS01000039">
    <property type="protein sequence ID" value="HJB06820.1"/>
    <property type="molecule type" value="Genomic_DNA"/>
</dbReference>
<comment type="similarity">
    <text evidence="1 12">Belongs to the Nth/MutY family.</text>
</comment>
<dbReference type="GO" id="GO:0003677">
    <property type="term" value="F:DNA binding"/>
    <property type="evidence" value="ECO:0007669"/>
    <property type="project" value="UniProtKB-UniRule"/>
</dbReference>
<evidence type="ECO:0000313" key="14">
    <source>
        <dbReference type="EMBL" id="HJB06820.1"/>
    </source>
</evidence>
<dbReference type="NCBIfam" id="TIGR01083">
    <property type="entry name" value="nth"/>
    <property type="match status" value="1"/>
</dbReference>
<dbReference type="Pfam" id="PF10576">
    <property type="entry name" value="EndIII_4Fe-2S"/>
    <property type="match status" value="1"/>
</dbReference>
<dbReference type="PANTHER" id="PTHR10359">
    <property type="entry name" value="A/G-SPECIFIC ADENINE GLYCOSYLASE/ENDONUCLEASE III"/>
    <property type="match status" value="1"/>
</dbReference>
<keyword evidence="11 12" id="KW-0326">Glycosidase</keyword>
<dbReference type="Proteomes" id="UP000886804">
    <property type="component" value="Unassembled WGS sequence"/>
</dbReference>
<dbReference type="InterPro" id="IPR023170">
    <property type="entry name" value="HhH_base_excis_C"/>
</dbReference>
<dbReference type="InterPro" id="IPR003651">
    <property type="entry name" value="Endonuclease3_FeS-loop_motif"/>
</dbReference>
<dbReference type="PIRSF" id="PIRSF001435">
    <property type="entry name" value="Nth"/>
    <property type="match status" value="1"/>
</dbReference>
<dbReference type="InterPro" id="IPR004035">
    <property type="entry name" value="Endouclease-III_FeS-bd_BS"/>
</dbReference>
<evidence type="ECO:0000256" key="10">
    <source>
        <dbReference type="ARBA" id="ARBA00023239"/>
    </source>
</evidence>
<gene>
    <name evidence="12 14" type="primary">nth</name>
    <name evidence="14" type="ORF">H9716_03030</name>
</gene>
<dbReference type="GO" id="GO:0051539">
    <property type="term" value="F:4 iron, 4 sulfur cluster binding"/>
    <property type="evidence" value="ECO:0007669"/>
    <property type="project" value="UniProtKB-UniRule"/>
</dbReference>
<dbReference type="HAMAP" id="MF_00942">
    <property type="entry name" value="Nth"/>
    <property type="match status" value="1"/>
</dbReference>
<dbReference type="Gene3D" id="1.10.1670.10">
    <property type="entry name" value="Helix-hairpin-Helix base-excision DNA repair enzymes (C-terminal)"/>
    <property type="match status" value="1"/>
</dbReference>
<keyword evidence="6 12" id="KW-0408">Iron</keyword>
<feature type="binding site" evidence="12">
    <location>
        <position position="196"/>
    </location>
    <ligand>
        <name>[4Fe-4S] cluster</name>
        <dbReference type="ChEBI" id="CHEBI:49883"/>
    </ligand>
</feature>
<name>A0A9D2L6J0_9FIRM</name>
<evidence type="ECO:0000259" key="13">
    <source>
        <dbReference type="SMART" id="SM00478"/>
    </source>
</evidence>
<dbReference type="GO" id="GO:0140078">
    <property type="term" value="F:class I DNA-(apurinic or apyrimidinic site) endonuclease activity"/>
    <property type="evidence" value="ECO:0007669"/>
    <property type="project" value="UniProtKB-EC"/>
</dbReference>
<dbReference type="CDD" id="cd00056">
    <property type="entry name" value="ENDO3c"/>
    <property type="match status" value="1"/>
</dbReference>
<comment type="cofactor">
    <cofactor evidence="12">
        <name>[4Fe-4S] cluster</name>
        <dbReference type="ChEBI" id="CHEBI:49883"/>
    </cofactor>
    <text evidence="12">Binds 1 [4Fe-4S] cluster.</text>
</comment>
<comment type="function">
    <text evidence="12">DNA repair enzyme that has both DNA N-glycosylase activity and AP-lyase activity. The DNA N-glycosylase activity releases various damaged pyrimidines from DNA by cleaving the N-glycosidic bond, leaving an AP (apurinic/apyrimidinic) site. The AP-lyase activity cleaves the phosphodiester bond 3' to the AP site by a beta-elimination, leaving a 3'-terminal unsaturated sugar and a product with a terminal 5'-phosphate.</text>
</comment>